<dbReference type="Proteomes" id="UP001501747">
    <property type="component" value="Unassembled WGS sequence"/>
</dbReference>
<name>A0ABP7TXA7_9PSEU</name>
<evidence type="ECO:0000259" key="1">
    <source>
        <dbReference type="Pfam" id="PF00668"/>
    </source>
</evidence>
<dbReference type="PANTHER" id="PTHR45527:SF1">
    <property type="entry name" value="FATTY ACID SYNTHASE"/>
    <property type="match status" value="1"/>
</dbReference>
<sequence>MIPSYAQHQRLIGARHTDSVTNTVAVGLRLIGALDVDALGRAVSELLSRHEALRMVFPTNDSVELHAHRIPLWTFDVEDPERALEFLAGNASRPFDLANGPLFRVTLVRVEPRLHLLGLELDHQITDGWSNRVLVNDLLRVYAAFAADERPPPLPESMSFASFIRSERERDHDRHVRYWRKQLAGISLVPESGLRDRAGSPGAGSVSVTTDAAPVVGFARSQGVSVVPVITGAVQAVTWKRRSERSSDVAIMSWLANRIAPMVDDTVGYFATRTVLRTDLGGDPGFVEVVDRAAKTLWGALRHQRVPHALLLRRLEPSRYGAVYRGEIPFLELNVSQDFELCRIPGLLVERVSVPVVQAPAGGLKITAGVDGGSLWLRLVYREELFSRAWCEAFLADVREYLEAGVRDPAVCLARPG</sequence>
<dbReference type="EMBL" id="BAABAL010000021">
    <property type="protein sequence ID" value="GAA4032411.1"/>
    <property type="molecule type" value="Genomic_DNA"/>
</dbReference>
<feature type="domain" description="Condensation" evidence="1">
    <location>
        <begin position="23"/>
        <end position="411"/>
    </location>
</feature>
<dbReference type="Gene3D" id="3.30.559.30">
    <property type="entry name" value="Nonribosomal peptide synthetase, condensation domain"/>
    <property type="match status" value="1"/>
</dbReference>
<dbReference type="PANTHER" id="PTHR45527">
    <property type="entry name" value="NONRIBOSOMAL PEPTIDE SYNTHETASE"/>
    <property type="match status" value="1"/>
</dbReference>
<accession>A0ABP7TXA7</accession>
<dbReference type="InterPro" id="IPR023213">
    <property type="entry name" value="CAT-like_dom_sf"/>
</dbReference>
<dbReference type="InterPro" id="IPR001242">
    <property type="entry name" value="Condensation_dom"/>
</dbReference>
<gene>
    <name evidence="2" type="ORF">GCM10022247_66800</name>
</gene>
<reference evidence="3" key="1">
    <citation type="journal article" date="2019" name="Int. J. Syst. Evol. Microbiol.">
        <title>The Global Catalogue of Microorganisms (GCM) 10K type strain sequencing project: providing services to taxonomists for standard genome sequencing and annotation.</title>
        <authorList>
            <consortium name="The Broad Institute Genomics Platform"/>
            <consortium name="The Broad Institute Genome Sequencing Center for Infectious Disease"/>
            <person name="Wu L."/>
            <person name="Ma J."/>
        </authorList>
    </citation>
    <scope>NUCLEOTIDE SEQUENCE [LARGE SCALE GENOMIC DNA]</scope>
    <source>
        <strain evidence="3">JCM 17342</strain>
    </source>
</reference>
<evidence type="ECO:0000313" key="2">
    <source>
        <dbReference type="EMBL" id="GAA4032411.1"/>
    </source>
</evidence>
<keyword evidence="3" id="KW-1185">Reference proteome</keyword>
<dbReference type="RefSeq" id="WP_344884106.1">
    <property type="nucleotide sequence ID" value="NZ_BAABAL010000021.1"/>
</dbReference>
<organism evidence="2 3">
    <name type="scientific">Allokutzneria multivorans</name>
    <dbReference type="NCBI Taxonomy" id="1142134"/>
    <lineage>
        <taxon>Bacteria</taxon>
        <taxon>Bacillati</taxon>
        <taxon>Actinomycetota</taxon>
        <taxon>Actinomycetes</taxon>
        <taxon>Pseudonocardiales</taxon>
        <taxon>Pseudonocardiaceae</taxon>
        <taxon>Allokutzneria</taxon>
    </lineage>
</organism>
<dbReference type="SUPFAM" id="SSF52777">
    <property type="entry name" value="CoA-dependent acyltransferases"/>
    <property type="match status" value="2"/>
</dbReference>
<dbReference type="Gene3D" id="3.30.559.10">
    <property type="entry name" value="Chloramphenicol acetyltransferase-like domain"/>
    <property type="match status" value="1"/>
</dbReference>
<protein>
    <recommendedName>
        <fullName evidence="1">Condensation domain-containing protein</fullName>
    </recommendedName>
</protein>
<dbReference type="Pfam" id="PF00668">
    <property type="entry name" value="Condensation"/>
    <property type="match status" value="1"/>
</dbReference>
<proteinExistence type="predicted"/>
<evidence type="ECO:0000313" key="3">
    <source>
        <dbReference type="Proteomes" id="UP001501747"/>
    </source>
</evidence>
<comment type="caution">
    <text evidence="2">The sequence shown here is derived from an EMBL/GenBank/DDBJ whole genome shotgun (WGS) entry which is preliminary data.</text>
</comment>